<keyword evidence="3" id="KW-1185">Reference proteome</keyword>
<dbReference type="AlphaFoldDB" id="A0AAU0PZY1"/>
<dbReference type="KEGG" id="cpsk:Q0N40_02165"/>
<feature type="compositionally biased region" description="Basic and acidic residues" evidence="1">
    <location>
        <begin position="146"/>
        <end position="163"/>
    </location>
</feature>
<accession>A0AAU0PZY1</accession>
<name>A0AAU0PZY1_9CORY</name>
<proteinExistence type="predicted"/>
<protein>
    <submittedName>
        <fullName evidence="2">Helix-turn-helix domain-containing protein</fullName>
    </submittedName>
</protein>
<sequence>MSQIFQGPGPEDDFTLIPNSISRSTELPARAKAVYIFMRSHRDGWNITTTSVAHALGMNKDTVAKAINDLIESGHMRRIEKRAESGRFAGWDYEVLSGYFPVSEEFGSGDLAGSGKPVSGKPVSGNSGRIRRLYSKKTKEITSLSQEDHAQTSGSSERESRSDRFDEFWDAYPRKVGKKKARAKFAAAIKAAGDAQRVIDGALRLAADPNLPEKQFIPHPTTWLERGGWDDEPLPARSLPRQVPQRKSEAEQWDDVRRELRQQREVRNQATIVDGEVLDQQEIEQ</sequence>
<reference evidence="2 3" key="1">
    <citation type="submission" date="2023-10" db="EMBL/GenBank/DDBJ databases">
        <title>complete genome sequence of Corynebacterium pseudokroppenstedtii P15-C1.</title>
        <authorList>
            <person name="Bruggemann H."/>
            <person name="Poehlein A."/>
        </authorList>
    </citation>
    <scope>NUCLEOTIDE SEQUENCE [LARGE SCALE GENOMIC DNA]</scope>
    <source>
        <strain evidence="2 3">P15_C1</strain>
    </source>
</reference>
<dbReference type="Proteomes" id="UP001174314">
    <property type="component" value="Chromosome"/>
</dbReference>
<dbReference type="Pfam" id="PF13730">
    <property type="entry name" value="HTH_36"/>
    <property type="match status" value="1"/>
</dbReference>
<dbReference type="EMBL" id="CP137757">
    <property type="protein sequence ID" value="WPF25377.1"/>
    <property type="molecule type" value="Genomic_DNA"/>
</dbReference>
<gene>
    <name evidence="2" type="ORF">Q0N40_02165</name>
</gene>
<evidence type="ECO:0000256" key="1">
    <source>
        <dbReference type="SAM" id="MobiDB-lite"/>
    </source>
</evidence>
<dbReference type="RefSeq" id="WP_204088063.1">
    <property type="nucleotide sequence ID" value="NZ_CP137757.1"/>
</dbReference>
<evidence type="ECO:0000313" key="3">
    <source>
        <dbReference type="Proteomes" id="UP001174314"/>
    </source>
</evidence>
<feature type="region of interest" description="Disordered" evidence="1">
    <location>
        <begin position="221"/>
        <end position="254"/>
    </location>
</feature>
<organism evidence="2 3">
    <name type="scientific">Corynebacterium pseudokroppenstedtii</name>
    <dbReference type="NCBI Taxonomy" id="2804917"/>
    <lineage>
        <taxon>Bacteria</taxon>
        <taxon>Bacillati</taxon>
        <taxon>Actinomycetota</taxon>
        <taxon>Actinomycetes</taxon>
        <taxon>Mycobacteriales</taxon>
        <taxon>Corynebacteriaceae</taxon>
        <taxon>Corynebacterium</taxon>
    </lineage>
</organism>
<feature type="region of interest" description="Disordered" evidence="1">
    <location>
        <begin position="111"/>
        <end position="163"/>
    </location>
</feature>
<evidence type="ECO:0000313" key="2">
    <source>
        <dbReference type="EMBL" id="WPF25377.1"/>
    </source>
</evidence>